<feature type="domain" description="SusE outer membrane protein" evidence="2">
    <location>
        <begin position="21"/>
        <end position="127"/>
    </location>
</feature>
<keyword evidence="1" id="KW-0732">Signal</keyword>
<organism evidence="3 4">
    <name type="scientific">Persicobacter psychrovividus</name>
    <dbReference type="NCBI Taxonomy" id="387638"/>
    <lineage>
        <taxon>Bacteria</taxon>
        <taxon>Pseudomonadati</taxon>
        <taxon>Bacteroidota</taxon>
        <taxon>Cytophagia</taxon>
        <taxon>Cytophagales</taxon>
        <taxon>Persicobacteraceae</taxon>
        <taxon>Persicobacter</taxon>
    </lineage>
</organism>
<gene>
    <name evidence="3" type="ORF">PEPS_05550</name>
</gene>
<evidence type="ECO:0000256" key="1">
    <source>
        <dbReference type="SAM" id="SignalP"/>
    </source>
</evidence>
<dbReference type="PROSITE" id="PS51257">
    <property type="entry name" value="PROKAR_LIPOPROTEIN"/>
    <property type="match status" value="1"/>
</dbReference>
<name>A0ABM7VBH7_9BACT</name>
<dbReference type="Pfam" id="PF14292">
    <property type="entry name" value="SusE"/>
    <property type="match status" value="1"/>
</dbReference>
<dbReference type="EMBL" id="AP025292">
    <property type="protein sequence ID" value="BDC98274.1"/>
    <property type="molecule type" value="Genomic_DNA"/>
</dbReference>
<dbReference type="Gene3D" id="2.60.40.3620">
    <property type="match status" value="2"/>
</dbReference>
<feature type="signal peptide" evidence="1">
    <location>
        <begin position="1"/>
        <end position="20"/>
    </location>
</feature>
<proteinExistence type="predicted"/>
<dbReference type="Proteomes" id="UP001354989">
    <property type="component" value="Chromosome"/>
</dbReference>
<keyword evidence="4" id="KW-1185">Reference proteome</keyword>
<sequence length="371" mass="40398">MKKYLAYVLVAAGLMATACNNEDQLTLNGEPTHPEITSDIAPSSVLELKDINNVWGKVEWTPADYGLAVAANYKIEVALKKNETDSAETVVKVEDPHAASEDVTVGELNAALIELGVVPEQEAEVNIFVVSEVLDIKGTAIDGQTLVSKVKTIKVTPFKPLSTVPDHMFKVGDALKNSSWKNDDDKSFPLYELKKGVFTGNFYLKKDEQFKILSTPGSWDGYGFNELSGGAPNSCKENGGNIQFTGETGMYQVTIDTNAKTLKINADDVVALYKVGSENDWNDSNKPGFKTVFPVFNLYGAVFSAVVELKKGEDFKFVSKLGDWGDQVNGGNFATKPKGFSGDDNIHFDGTSGQYRLTIDRDKGTFEAEAL</sequence>
<reference evidence="3 4" key="1">
    <citation type="submission" date="2021-12" db="EMBL/GenBank/DDBJ databases">
        <title>Genome sequencing of bacteria with rrn-lacking chromosome and rrn-plasmid.</title>
        <authorList>
            <person name="Anda M."/>
            <person name="Iwasaki W."/>
        </authorList>
    </citation>
    <scope>NUCLEOTIDE SEQUENCE [LARGE SCALE GENOMIC DNA]</scope>
    <source>
        <strain evidence="3 4">NBRC 101262</strain>
    </source>
</reference>
<accession>A0ABM7VBH7</accession>
<evidence type="ECO:0000259" key="2">
    <source>
        <dbReference type="Pfam" id="PF14292"/>
    </source>
</evidence>
<dbReference type="RefSeq" id="WP_338397584.1">
    <property type="nucleotide sequence ID" value="NZ_AP025292.1"/>
</dbReference>
<protein>
    <recommendedName>
        <fullName evidence="2">SusE outer membrane protein domain-containing protein</fullName>
    </recommendedName>
</protein>
<evidence type="ECO:0000313" key="4">
    <source>
        <dbReference type="Proteomes" id="UP001354989"/>
    </source>
</evidence>
<evidence type="ECO:0000313" key="3">
    <source>
        <dbReference type="EMBL" id="BDC98274.1"/>
    </source>
</evidence>
<dbReference type="InterPro" id="IPR025970">
    <property type="entry name" value="SusE"/>
</dbReference>
<feature type="chain" id="PRO_5046490106" description="SusE outer membrane protein domain-containing protein" evidence="1">
    <location>
        <begin position="21"/>
        <end position="371"/>
    </location>
</feature>